<feature type="domain" description="F-box" evidence="1">
    <location>
        <begin position="66"/>
        <end position="112"/>
    </location>
</feature>
<sequence>MFGDEKTISEVSALIEKQNTSSTFQDLYAALPLDWQLFRLSEKVTQPHEAEYHCSTEMGDRTMNQQSPVFNTPVHVLLTILSHLDAKSLCNLSQTCWLFHSLCEDHLLWKQLLSNDKLKWKEVGHTTNPTSAFHADMTFKSIYLRCSPDMRRKEKFNFLQIPRLIKSYFPVQSPKVAMFGPGLDSDTSVIVRKMLNTHENEVFCNKGPFPAMFPGSVGTGFTISVSDGAASHDMRMITLYSGTKKSREISPLENRSQRSRLLRRVAEDGEYEPTPTIKQLCGNVNAFICVVESSQELQSVSGCMEELHCLMDLKWTPHTSPLLVLSCIPNHDTTRIPCVTIAEQLKLNQLVRQWKVVDGVVSDLQGISSGVRWLIDTANGRA</sequence>
<dbReference type="STRING" id="307972.A0A2G8KF88"/>
<dbReference type="Gene3D" id="3.40.50.300">
    <property type="entry name" value="P-loop containing nucleotide triphosphate hydrolases"/>
    <property type="match status" value="1"/>
</dbReference>
<evidence type="ECO:0000313" key="3">
    <source>
        <dbReference type="Proteomes" id="UP000230750"/>
    </source>
</evidence>
<evidence type="ECO:0000313" key="2">
    <source>
        <dbReference type="EMBL" id="PIK46652.1"/>
    </source>
</evidence>
<keyword evidence="3" id="KW-1185">Reference proteome</keyword>
<dbReference type="InterPro" id="IPR027417">
    <property type="entry name" value="P-loop_NTPase"/>
</dbReference>
<dbReference type="InterPro" id="IPR039588">
    <property type="entry name" value="FBXO4"/>
</dbReference>
<dbReference type="InterPro" id="IPR036047">
    <property type="entry name" value="F-box-like_dom_sf"/>
</dbReference>
<dbReference type="InterPro" id="IPR001810">
    <property type="entry name" value="F-box_dom"/>
</dbReference>
<dbReference type="AlphaFoldDB" id="A0A2G8KF88"/>
<dbReference type="GO" id="GO:0031146">
    <property type="term" value="P:SCF-dependent proteasomal ubiquitin-dependent protein catabolic process"/>
    <property type="evidence" value="ECO:0007669"/>
    <property type="project" value="InterPro"/>
</dbReference>
<evidence type="ECO:0000259" key="1">
    <source>
        <dbReference type="PROSITE" id="PS50181"/>
    </source>
</evidence>
<dbReference type="EMBL" id="MRZV01000629">
    <property type="protein sequence ID" value="PIK46652.1"/>
    <property type="molecule type" value="Genomic_DNA"/>
</dbReference>
<dbReference type="CDD" id="cd22117">
    <property type="entry name" value="F-box_FBXL4"/>
    <property type="match status" value="1"/>
</dbReference>
<dbReference type="GO" id="GO:0000209">
    <property type="term" value="P:protein polyubiquitination"/>
    <property type="evidence" value="ECO:0007669"/>
    <property type="project" value="TreeGrafter"/>
</dbReference>
<dbReference type="PROSITE" id="PS50181">
    <property type="entry name" value="FBOX"/>
    <property type="match status" value="1"/>
</dbReference>
<proteinExistence type="predicted"/>
<protein>
    <submittedName>
        <fullName evidence="2">Putative F-box only protein 4 isoform X3</fullName>
    </submittedName>
</protein>
<dbReference type="SUPFAM" id="SSF81383">
    <property type="entry name" value="F-box domain"/>
    <property type="match status" value="1"/>
</dbReference>
<organism evidence="2 3">
    <name type="scientific">Stichopus japonicus</name>
    <name type="common">Sea cucumber</name>
    <dbReference type="NCBI Taxonomy" id="307972"/>
    <lineage>
        <taxon>Eukaryota</taxon>
        <taxon>Metazoa</taxon>
        <taxon>Echinodermata</taxon>
        <taxon>Eleutherozoa</taxon>
        <taxon>Echinozoa</taxon>
        <taxon>Holothuroidea</taxon>
        <taxon>Aspidochirotacea</taxon>
        <taxon>Aspidochirotida</taxon>
        <taxon>Stichopodidae</taxon>
        <taxon>Apostichopus</taxon>
    </lineage>
</organism>
<dbReference type="Proteomes" id="UP000230750">
    <property type="component" value="Unassembled WGS sequence"/>
</dbReference>
<gene>
    <name evidence="2" type="ORF">BSL78_16485</name>
</gene>
<name>A0A2G8KF88_STIJA</name>
<dbReference type="Pfam" id="PF12937">
    <property type="entry name" value="F-box-like"/>
    <property type="match status" value="1"/>
</dbReference>
<dbReference type="Gene3D" id="1.20.1280.50">
    <property type="match status" value="1"/>
</dbReference>
<accession>A0A2G8KF88</accession>
<dbReference type="PANTHER" id="PTHR16008:SF4">
    <property type="entry name" value="F-BOX ONLY PROTEIN 4"/>
    <property type="match status" value="1"/>
</dbReference>
<reference evidence="2 3" key="1">
    <citation type="journal article" date="2017" name="PLoS Biol.">
        <title>The sea cucumber genome provides insights into morphological evolution and visceral regeneration.</title>
        <authorList>
            <person name="Zhang X."/>
            <person name="Sun L."/>
            <person name="Yuan J."/>
            <person name="Sun Y."/>
            <person name="Gao Y."/>
            <person name="Zhang L."/>
            <person name="Li S."/>
            <person name="Dai H."/>
            <person name="Hamel J.F."/>
            <person name="Liu C."/>
            <person name="Yu Y."/>
            <person name="Liu S."/>
            <person name="Lin W."/>
            <person name="Guo K."/>
            <person name="Jin S."/>
            <person name="Xu P."/>
            <person name="Storey K.B."/>
            <person name="Huan P."/>
            <person name="Zhang T."/>
            <person name="Zhou Y."/>
            <person name="Zhang J."/>
            <person name="Lin C."/>
            <person name="Li X."/>
            <person name="Xing L."/>
            <person name="Huo D."/>
            <person name="Sun M."/>
            <person name="Wang L."/>
            <person name="Mercier A."/>
            <person name="Li F."/>
            <person name="Yang H."/>
            <person name="Xiang J."/>
        </authorList>
    </citation>
    <scope>NUCLEOTIDE SEQUENCE [LARGE SCALE GENOMIC DNA]</scope>
    <source>
        <strain evidence="2">Shaxun</strain>
        <tissue evidence="2">Muscle</tissue>
    </source>
</reference>
<dbReference type="SMART" id="SM00256">
    <property type="entry name" value="FBOX"/>
    <property type="match status" value="1"/>
</dbReference>
<dbReference type="GO" id="GO:0019005">
    <property type="term" value="C:SCF ubiquitin ligase complex"/>
    <property type="evidence" value="ECO:0007669"/>
    <property type="project" value="TreeGrafter"/>
</dbReference>
<dbReference type="PANTHER" id="PTHR16008">
    <property type="entry name" value="F-BOX ONLY PROTEIN 4"/>
    <property type="match status" value="1"/>
</dbReference>
<dbReference type="OrthoDB" id="3219396at2759"/>
<comment type="caution">
    <text evidence="2">The sequence shown here is derived from an EMBL/GenBank/DDBJ whole genome shotgun (WGS) entry which is preliminary data.</text>
</comment>